<dbReference type="RefSeq" id="WP_167092194.1">
    <property type="nucleotide sequence ID" value="NZ_WHJG01000043.1"/>
</dbReference>
<reference evidence="2 3" key="1">
    <citation type="submission" date="2019-10" db="EMBL/GenBank/DDBJ databases">
        <title>Taxonomy of Antarctic Massilia spp.: description of Massilia rubra sp. nov., Massilia aquatica sp. nov., Massilia mucilaginosa sp. nov., Massilia frigida sp. nov. isolated from streams, lakes and regoliths.</title>
        <authorList>
            <person name="Holochova P."/>
            <person name="Sedlacek I."/>
            <person name="Kralova S."/>
            <person name="Maslanova I."/>
            <person name="Busse H.-J."/>
            <person name="Stankova E."/>
            <person name="Vrbovska V."/>
            <person name="Kovarovic V."/>
            <person name="Bartak M."/>
            <person name="Svec P."/>
            <person name="Pantucek R."/>
        </authorList>
    </citation>
    <scope>NUCLEOTIDE SEQUENCE [LARGE SCALE GENOMIC DNA]</scope>
    <source>
        <strain evidence="2 3">CCM 8695</strain>
    </source>
</reference>
<evidence type="ECO:0000313" key="2">
    <source>
        <dbReference type="EMBL" id="NHZ83085.1"/>
    </source>
</evidence>
<evidence type="ECO:0000256" key="1">
    <source>
        <dbReference type="SAM" id="MobiDB-lite"/>
    </source>
</evidence>
<proteinExistence type="predicted"/>
<evidence type="ECO:0000313" key="3">
    <source>
        <dbReference type="Proteomes" id="UP000621455"/>
    </source>
</evidence>
<feature type="compositionally biased region" description="Gly residues" evidence="1">
    <location>
        <begin position="28"/>
        <end position="43"/>
    </location>
</feature>
<sequence length="95" mass="9318">MASGASAPAGPPNSTVSKIEVVPRQGSGATGAGGSVGGTGSAGSTGTSGSTMTGDRVYRITLKMDDGATQVITQEWAPSFVTGDRVRMSGGAIER</sequence>
<gene>
    <name evidence="2" type="ORF">F2P44_27980</name>
</gene>
<protein>
    <recommendedName>
        <fullName evidence="4">DUF5666 domain-containing protein</fullName>
    </recommendedName>
</protein>
<name>A0ABX0NCB6_9BURK</name>
<evidence type="ECO:0008006" key="4">
    <source>
        <dbReference type="Google" id="ProtNLM"/>
    </source>
</evidence>
<comment type="caution">
    <text evidence="2">The sequence shown here is derived from an EMBL/GenBank/DDBJ whole genome shotgun (WGS) entry which is preliminary data.</text>
</comment>
<dbReference type="EMBL" id="WHJG01000043">
    <property type="protein sequence ID" value="NHZ83085.1"/>
    <property type="molecule type" value="Genomic_DNA"/>
</dbReference>
<dbReference type="Proteomes" id="UP000621455">
    <property type="component" value="Unassembled WGS sequence"/>
</dbReference>
<feature type="compositionally biased region" description="Low complexity" evidence="1">
    <location>
        <begin position="44"/>
        <end position="53"/>
    </location>
</feature>
<feature type="region of interest" description="Disordered" evidence="1">
    <location>
        <begin position="1"/>
        <end position="53"/>
    </location>
</feature>
<organism evidence="2 3">
    <name type="scientific">Massilia frigida</name>
    <dbReference type="NCBI Taxonomy" id="2609281"/>
    <lineage>
        <taxon>Bacteria</taxon>
        <taxon>Pseudomonadati</taxon>
        <taxon>Pseudomonadota</taxon>
        <taxon>Betaproteobacteria</taxon>
        <taxon>Burkholderiales</taxon>
        <taxon>Oxalobacteraceae</taxon>
        <taxon>Telluria group</taxon>
        <taxon>Massilia</taxon>
    </lineage>
</organism>
<accession>A0ABX0NCB6</accession>
<keyword evidence="3" id="KW-1185">Reference proteome</keyword>